<gene>
    <name evidence="2" type="ORF">ACFS7Z_26320</name>
</gene>
<sequence>SLDDNAEACTAIGGGNITIHKPSNRSFARKDAVAAGAAPEGHGLAVYPTSVSGRATVSFTLEEAGDYALEVYDMRGALVKRIAAGAAEGGRRYEHTLSVEGMGKGLYLARLTTRNITQTAKMVVQR</sequence>
<dbReference type="EMBL" id="JBHUOX010000051">
    <property type="protein sequence ID" value="MFD3003899.1"/>
    <property type="molecule type" value="Genomic_DNA"/>
</dbReference>
<dbReference type="InterPro" id="IPR026444">
    <property type="entry name" value="Secre_tail"/>
</dbReference>
<protein>
    <submittedName>
        <fullName evidence="2">T9SS type A sorting domain-containing protein</fullName>
    </submittedName>
</protein>
<dbReference type="Pfam" id="PF18962">
    <property type="entry name" value="Por_Secre_tail"/>
    <property type="match status" value="1"/>
</dbReference>
<feature type="domain" description="Secretion system C-terminal sorting" evidence="1">
    <location>
        <begin position="46"/>
        <end position="124"/>
    </location>
</feature>
<name>A0ABW6C1G6_9BACT</name>
<reference evidence="3" key="1">
    <citation type="journal article" date="2019" name="Int. J. Syst. Evol. Microbiol.">
        <title>The Global Catalogue of Microorganisms (GCM) 10K type strain sequencing project: providing services to taxonomists for standard genome sequencing and annotation.</title>
        <authorList>
            <consortium name="The Broad Institute Genomics Platform"/>
            <consortium name="The Broad Institute Genome Sequencing Center for Infectious Disease"/>
            <person name="Wu L."/>
            <person name="Ma J."/>
        </authorList>
    </citation>
    <scope>NUCLEOTIDE SEQUENCE [LARGE SCALE GENOMIC DNA]</scope>
    <source>
        <strain evidence="3">KCTC 23984</strain>
    </source>
</reference>
<dbReference type="NCBIfam" id="TIGR04183">
    <property type="entry name" value="Por_Secre_tail"/>
    <property type="match status" value="1"/>
</dbReference>
<dbReference type="Proteomes" id="UP001597641">
    <property type="component" value="Unassembled WGS sequence"/>
</dbReference>
<organism evidence="2 3">
    <name type="scientific">Pontibacter toksunensis</name>
    <dbReference type="NCBI Taxonomy" id="1332631"/>
    <lineage>
        <taxon>Bacteria</taxon>
        <taxon>Pseudomonadati</taxon>
        <taxon>Bacteroidota</taxon>
        <taxon>Cytophagia</taxon>
        <taxon>Cytophagales</taxon>
        <taxon>Hymenobacteraceae</taxon>
        <taxon>Pontibacter</taxon>
    </lineage>
</organism>
<evidence type="ECO:0000313" key="3">
    <source>
        <dbReference type="Proteomes" id="UP001597641"/>
    </source>
</evidence>
<proteinExistence type="predicted"/>
<keyword evidence="3" id="KW-1185">Reference proteome</keyword>
<feature type="non-terminal residue" evidence="2">
    <location>
        <position position="1"/>
    </location>
</feature>
<accession>A0ABW6C1G6</accession>
<dbReference type="RefSeq" id="WP_377492185.1">
    <property type="nucleotide sequence ID" value="NZ_JBHUOX010000051.1"/>
</dbReference>
<evidence type="ECO:0000259" key="1">
    <source>
        <dbReference type="Pfam" id="PF18962"/>
    </source>
</evidence>
<comment type="caution">
    <text evidence="2">The sequence shown here is derived from an EMBL/GenBank/DDBJ whole genome shotgun (WGS) entry which is preliminary data.</text>
</comment>
<evidence type="ECO:0000313" key="2">
    <source>
        <dbReference type="EMBL" id="MFD3003899.1"/>
    </source>
</evidence>